<dbReference type="SUPFAM" id="SSF51730">
    <property type="entry name" value="FAD-linked oxidoreductase"/>
    <property type="match status" value="1"/>
</dbReference>
<dbReference type="Proteomes" id="UP000887540">
    <property type="component" value="Unplaced"/>
</dbReference>
<keyword evidence="6" id="KW-0560">Oxidoreductase</keyword>
<dbReference type="PANTHER" id="PTHR45754">
    <property type="entry name" value="METHYLENETETRAHYDROFOLATE REDUCTASE"/>
    <property type="match status" value="1"/>
</dbReference>
<dbReference type="InterPro" id="IPR004621">
    <property type="entry name" value="Fadh2_euk"/>
</dbReference>
<dbReference type="GO" id="GO:0106313">
    <property type="term" value="F:methylenetetrahydrofolate reductase (NADPH) activity"/>
    <property type="evidence" value="ECO:0007669"/>
    <property type="project" value="UniProtKB-EC"/>
</dbReference>
<proteinExistence type="inferred from homology"/>
<evidence type="ECO:0000256" key="9">
    <source>
        <dbReference type="RuleBase" id="RU004254"/>
    </source>
</evidence>
<dbReference type="WBParaSite" id="ACRNAN_scaffold8613.g29818.t1">
    <property type="protein sequence ID" value="ACRNAN_scaffold8613.g29818.t1"/>
    <property type="gene ID" value="ACRNAN_scaffold8613.g29818"/>
</dbReference>
<organism evidence="11 12">
    <name type="scientific">Acrobeloides nanus</name>
    <dbReference type="NCBI Taxonomy" id="290746"/>
    <lineage>
        <taxon>Eukaryota</taxon>
        <taxon>Metazoa</taxon>
        <taxon>Ecdysozoa</taxon>
        <taxon>Nematoda</taxon>
        <taxon>Chromadorea</taxon>
        <taxon>Rhabditida</taxon>
        <taxon>Tylenchina</taxon>
        <taxon>Cephalobomorpha</taxon>
        <taxon>Cephaloboidea</taxon>
        <taxon>Cephalobidae</taxon>
        <taxon>Acrobeloides</taxon>
    </lineage>
</organism>
<evidence type="ECO:0000256" key="6">
    <source>
        <dbReference type="ARBA" id="ARBA00023002"/>
    </source>
</evidence>
<dbReference type="NCBIfam" id="TIGR00677">
    <property type="entry name" value="fadh2_euk"/>
    <property type="match status" value="1"/>
</dbReference>
<keyword evidence="11" id="KW-1185">Reference proteome</keyword>
<evidence type="ECO:0000313" key="11">
    <source>
        <dbReference type="Proteomes" id="UP000887540"/>
    </source>
</evidence>
<comment type="cofactor">
    <cofactor evidence="1">
        <name>FAD</name>
        <dbReference type="ChEBI" id="CHEBI:57692"/>
    </cofactor>
</comment>
<dbReference type="CDD" id="cd00537">
    <property type="entry name" value="MTHFR"/>
    <property type="match status" value="1"/>
</dbReference>
<dbReference type="PANTHER" id="PTHR45754:SF3">
    <property type="entry name" value="METHYLENETETRAHYDROFOLATE REDUCTASE (NADPH)"/>
    <property type="match status" value="1"/>
</dbReference>
<dbReference type="GO" id="GO:0009086">
    <property type="term" value="P:methionine biosynthetic process"/>
    <property type="evidence" value="ECO:0007669"/>
    <property type="project" value="TreeGrafter"/>
</dbReference>
<keyword evidence="4" id="KW-0285">Flavoprotein</keyword>
<sequence length="663" mass="75360">MTKTAETKIDVHSEIGKSASVGKLDSPKPYCGEHSNGFKFTNGTNGHNIIETVRENLTYVPLHQRIEKRVKSGTPFFSLEFFPPKTGNGVANFITRLDRYRDGGPLFVDITWHLGSDPANLNKETSSSSIAAACLNYCRVDTMLHITGAQYSKRQTLGHLEQTKALGIRNILALRGDLHPSEDGPVVYQYRALDMIRWIREEYGDYFTVAASGYPLGHPEAPSYAADIRYLKDKVDAGAQFVITQLFFEPEVFEQFVRDCREAGITVPIIPGIMPIQSYESIRRIASLSGLTIPDAILKALEPIKENDEAVRSYGIHHAVEMCRRLLSNGSAPSIHLYTMNREGSCREILQTLGLWQQQNIRTLPWGSHCGQHPLRAKEDVRPIFWSSRPKSYVFRTKDWDEYPNGRWGNASSPAYNDLQDYYLFYLKGLPTKEELSKMYYNELKSVDDVKKVFVNFIKQEENENGVKVTRLPWSEQETGTRAETNLIKDQLLWCNKNGILTVNSQPSVNGAPSTDPLVGWGKPGGYCYQKAYLEFFVSRELAQNLRKTLEDYPQINYHMINHDCSIDWTNSDPTEPIAVTWGVFPGCEIAQPTVVDPLSFRVWKDEAYDAWLNNWANIYPDGSASRELIHKIHDEYVLVTLVDNDFVKPTVIFELLQKMLNS</sequence>
<comment type="catalytic activity">
    <reaction evidence="8">
        <text>(6S)-5-methyl-5,6,7,8-tetrahydrofolate + NADP(+) = (6R)-5,10-methylene-5,6,7,8-tetrahydrofolate + NADPH + H(+)</text>
        <dbReference type="Rhea" id="RHEA:19817"/>
        <dbReference type="ChEBI" id="CHEBI:15378"/>
        <dbReference type="ChEBI" id="CHEBI:15636"/>
        <dbReference type="ChEBI" id="CHEBI:18608"/>
        <dbReference type="ChEBI" id="CHEBI:57783"/>
        <dbReference type="ChEBI" id="CHEBI:58349"/>
        <dbReference type="EC" id="1.5.1.53"/>
    </reaction>
    <physiologicalReaction direction="right-to-left" evidence="8">
        <dbReference type="Rhea" id="RHEA:19819"/>
    </physiologicalReaction>
</comment>
<dbReference type="GO" id="GO:0071949">
    <property type="term" value="F:FAD binding"/>
    <property type="evidence" value="ECO:0007669"/>
    <property type="project" value="TreeGrafter"/>
</dbReference>
<evidence type="ECO:0000259" key="10">
    <source>
        <dbReference type="Pfam" id="PF21895"/>
    </source>
</evidence>
<dbReference type="Pfam" id="PF02219">
    <property type="entry name" value="MTHFR"/>
    <property type="match status" value="1"/>
</dbReference>
<dbReference type="InterPro" id="IPR029041">
    <property type="entry name" value="FAD-linked_oxidoreductase-like"/>
</dbReference>
<dbReference type="Gene3D" id="3.20.20.220">
    <property type="match status" value="1"/>
</dbReference>
<accession>A0A914EJM8</accession>
<protein>
    <recommendedName>
        <fullName evidence="7">methylenetetrahydrofolate reductase (NADPH)</fullName>
        <ecNumber evidence="7">1.5.1.53</ecNumber>
    </recommendedName>
</protein>
<keyword evidence="5" id="KW-0274">FAD</keyword>
<dbReference type="AlphaFoldDB" id="A0A914EJM8"/>
<feature type="domain" description="MTHFR SAM-binding regulatory" evidence="10">
    <location>
        <begin position="362"/>
        <end position="662"/>
    </location>
</feature>
<dbReference type="InterPro" id="IPR003171">
    <property type="entry name" value="Mehydrof_redctse-like"/>
</dbReference>
<evidence type="ECO:0000256" key="3">
    <source>
        <dbReference type="ARBA" id="ARBA00006743"/>
    </source>
</evidence>
<dbReference type="GO" id="GO:0005829">
    <property type="term" value="C:cytosol"/>
    <property type="evidence" value="ECO:0007669"/>
    <property type="project" value="TreeGrafter"/>
</dbReference>
<evidence type="ECO:0000256" key="1">
    <source>
        <dbReference type="ARBA" id="ARBA00001974"/>
    </source>
</evidence>
<evidence type="ECO:0000313" key="12">
    <source>
        <dbReference type="WBParaSite" id="ACRNAN_scaffold8613.g29818.t1"/>
    </source>
</evidence>
<reference evidence="12" key="1">
    <citation type="submission" date="2022-11" db="UniProtKB">
        <authorList>
            <consortium name="WormBaseParasite"/>
        </authorList>
    </citation>
    <scope>IDENTIFICATION</scope>
</reference>
<comment type="pathway">
    <text evidence="2 9">One-carbon metabolism; tetrahydrofolate interconversion.</text>
</comment>
<evidence type="ECO:0000256" key="2">
    <source>
        <dbReference type="ARBA" id="ARBA00004777"/>
    </source>
</evidence>
<evidence type="ECO:0000256" key="7">
    <source>
        <dbReference type="ARBA" id="ARBA00034530"/>
    </source>
</evidence>
<evidence type="ECO:0000256" key="4">
    <source>
        <dbReference type="ARBA" id="ARBA00022630"/>
    </source>
</evidence>
<evidence type="ECO:0000256" key="5">
    <source>
        <dbReference type="ARBA" id="ARBA00022827"/>
    </source>
</evidence>
<dbReference type="GO" id="GO:0035999">
    <property type="term" value="P:tetrahydrofolate interconversion"/>
    <property type="evidence" value="ECO:0007669"/>
    <property type="project" value="TreeGrafter"/>
</dbReference>
<comment type="similarity">
    <text evidence="3">Belongs to the methylenetetrahydrofolate reductase family.</text>
</comment>
<name>A0A914EJM8_9BILA</name>
<dbReference type="EC" id="1.5.1.53" evidence="7"/>
<evidence type="ECO:0000256" key="8">
    <source>
        <dbReference type="ARBA" id="ARBA00047751"/>
    </source>
</evidence>
<dbReference type="InterPro" id="IPR053806">
    <property type="entry name" value="MTHFR_C"/>
</dbReference>
<dbReference type="Pfam" id="PF21895">
    <property type="entry name" value="MTHFR_C"/>
    <property type="match status" value="1"/>
</dbReference>